<sequence>MSFFRPTDTGTILMGPGDVYTILASSAETNGDYIALEALVPPDGGPPPHIHHDQIETFFILEGEMEITVGGQVYEAKAGDFVHVSKNTPHCFKNRSRTTTKMVFTFVPAGDIEEFFRESFKETTDRHDIEILPPPEG</sequence>
<dbReference type="InterPro" id="IPR053146">
    <property type="entry name" value="QDO-like"/>
</dbReference>
<dbReference type="AlphaFoldDB" id="B3T354"/>
<feature type="domain" description="Cupin type-2" evidence="1">
    <location>
        <begin position="39"/>
        <end position="105"/>
    </location>
</feature>
<dbReference type="PANTHER" id="PTHR36440:SF1">
    <property type="entry name" value="PUTATIVE (AFU_ORTHOLOGUE AFUA_8G07350)-RELATED"/>
    <property type="match status" value="1"/>
</dbReference>
<evidence type="ECO:0000259" key="1">
    <source>
        <dbReference type="Pfam" id="PF07883"/>
    </source>
</evidence>
<organism evidence="2">
    <name type="scientific">uncultured marine microorganism HF4000_ANIW93N21</name>
    <dbReference type="NCBI Taxonomy" id="455527"/>
    <lineage>
        <taxon>unclassified sequences</taxon>
        <taxon>environmental samples</taxon>
    </lineage>
</organism>
<accession>B3T354</accession>
<dbReference type="PANTHER" id="PTHR36440">
    <property type="entry name" value="PUTATIVE (AFU_ORTHOLOGUE AFUA_8G07350)-RELATED"/>
    <property type="match status" value="1"/>
</dbReference>
<evidence type="ECO:0000313" key="2">
    <source>
        <dbReference type="EMBL" id="ABZ07013.1"/>
    </source>
</evidence>
<dbReference type="SUPFAM" id="SSF51182">
    <property type="entry name" value="RmlC-like cupins"/>
    <property type="match status" value="1"/>
</dbReference>
<dbReference type="InterPro" id="IPR013096">
    <property type="entry name" value="Cupin_2"/>
</dbReference>
<protein>
    <submittedName>
        <fullName evidence="2">Putative cupin</fullName>
    </submittedName>
</protein>
<proteinExistence type="predicted"/>
<reference evidence="2" key="1">
    <citation type="journal article" date="2008" name="ISME J.">
        <title>Genomic patterns of recombination, clonal divergence and environment in marine microbial populations.</title>
        <authorList>
            <person name="Konstantinidis K.T."/>
            <person name="Delong E.F."/>
        </authorList>
    </citation>
    <scope>NUCLEOTIDE SEQUENCE</scope>
</reference>
<dbReference type="EMBL" id="EU016590">
    <property type="protein sequence ID" value="ABZ07013.1"/>
    <property type="molecule type" value="Genomic_DNA"/>
</dbReference>
<dbReference type="Gene3D" id="2.60.120.10">
    <property type="entry name" value="Jelly Rolls"/>
    <property type="match status" value="1"/>
</dbReference>
<name>B3T354_9ZZZZ</name>
<dbReference type="InterPro" id="IPR011051">
    <property type="entry name" value="RmlC_Cupin_sf"/>
</dbReference>
<dbReference type="Pfam" id="PF07883">
    <property type="entry name" value="Cupin_2"/>
    <property type="match status" value="1"/>
</dbReference>
<dbReference type="InterPro" id="IPR014710">
    <property type="entry name" value="RmlC-like_jellyroll"/>
</dbReference>
<gene>
    <name evidence="2" type="ORF">ALOHA_HF4000ANIW93N21ctg1g20</name>
</gene>